<proteinExistence type="predicted"/>
<sequence length="147" mass="16548">MFTKTFSNHLDELSGGLIHIDYVETFSTEDGMDRIIRHLTTSKIRTFVALTGPQDAVKMICRASHSALTGSGFVWILPGYSDANWWRKLQHTCNCTEDELESALETTLFFVPTKHPLFTQKTRPTIPGVYAGIIGCNDEYLQSLGQF</sequence>
<dbReference type="GO" id="GO:0007214">
    <property type="term" value="P:gamma-aminobutyric acid signaling pathway"/>
    <property type="evidence" value="ECO:0007669"/>
    <property type="project" value="TreeGrafter"/>
</dbReference>
<keyword evidence="2 5" id="KW-0675">Receptor</keyword>
<name>A0AA35WVN3_GEOBA</name>
<reference evidence="5" key="1">
    <citation type="submission" date="2023-03" db="EMBL/GenBank/DDBJ databases">
        <authorList>
            <person name="Steffen K."/>
            <person name="Cardenas P."/>
        </authorList>
    </citation>
    <scope>NUCLEOTIDE SEQUENCE</scope>
</reference>
<dbReference type="AlphaFoldDB" id="A0AA35WVN3"/>
<gene>
    <name evidence="5" type="ORF">GBAR_LOCUS19427</name>
</gene>
<organism evidence="5 6">
    <name type="scientific">Geodia barretti</name>
    <name type="common">Barrett's horny sponge</name>
    <dbReference type="NCBI Taxonomy" id="519541"/>
    <lineage>
        <taxon>Eukaryota</taxon>
        <taxon>Metazoa</taxon>
        <taxon>Porifera</taxon>
        <taxon>Demospongiae</taxon>
        <taxon>Heteroscleromorpha</taxon>
        <taxon>Tetractinellida</taxon>
        <taxon>Astrophorina</taxon>
        <taxon>Geodiidae</taxon>
        <taxon>Geodia</taxon>
    </lineage>
</organism>
<evidence type="ECO:0000256" key="1">
    <source>
        <dbReference type="ARBA" id="ARBA00023040"/>
    </source>
</evidence>
<dbReference type="InterPro" id="IPR028082">
    <property type="entry name" value="Peripla_BP_I"/>
</dbReference>
<keyword evidence="3" id="KW-0325">Glycoprotein</keyword>
<dbReference type="GO" id="GO:0004965">
    <property type="term" value="F:G protein-coupled GABA receptor activity"/>
    <property type="evidence" value="ECO:0007669"/>
    <property type="project" value="InterPro"/>
</dbReference>
<keyword evidence="6" id="KW-1185">Reference proteome</keyword>
<keyword evidence="1" id="KW-0297">G-protein coupled receptor</keyword>
<evidence type="ECO:0000256" key="2">
    <source>
        <dbReference type="ARBA" id="ARBA00023170"/>
    </source>
</evidence>
<protein>
    <submittedName>
        <fullName evidence="5">Gamma-aminobutyric acid type B receptor subunit 1</fullName>
    </submittedName>
</protein>
<dbReference type="GO" id="GO:0038039">
    <property type="term" value="C:G protein-coupled receptor heterodimeric complex"/>
    <property type="evidence" value="ECO:0007669"/>
    <property type="project" value="TreeGrafter"/>
</dbReference>
<dbReference type="SUPFAM" id="SSF53822">
    <property type="entry name" value="Periplasmic binding protein-like I"/>
    <property type="match status" value="1"/>
</dbReference>
<dbReference type="EMBL" id="CASHTH010002737">
    <property type="protein sequence ID" value="CAI8034524.1"/>
    <property type="molecule type" value="Genomic_DNA"/>
</dbReference>
<evidence type="ECO:0000256" key="4">
    <source>
        <dbReference type="ARBA" id="ARBA00023224"/>
    </source>
</evidence>
<evidence type="ECO:0000256" key="3">
    <source>
        <dbReference type="ARBA" id="ARBA00023180"/>
    </source>
</evidence>
<evidence type="ECO:0000313" key="6">
    <source>
        <dbReference type="Proteomes" id="UP001174909"/>
    </source>
</evidence>
<accession>A0AA35WVN3</accession>
<comment type="caution">
    <text evidence="5">The sequence shown here is derived from an EMBL/GenBank/DDBJ whole genome shotgun (WGS) entry which is preliminary data.</text>
</comment>
<dbReference type="PANTHER" id="PTHR10519">
    <property type="entry name" value="GABA-B RECEPTOR"/>
    <property type="match status" value="1"/>
</dbReference>
<keyword evidence="4" id="KW-0807">Transducer</keyword>
<dbReference type="PANTHER" id="PTHR10519:SF20">
    <property type="entry name" value="G-PROTEIN COUPLED RECEPTOR 156-RELATED"/>
    <property type="match status" value="1"/>
</dbReference>
<dbReference type="Proteomes" id="UP001174909">
    <property type="component" value="Unassembled WGS sequence"/>
</dbReference>
<dbReference type="InterPro" id="IPR002455">
    <property type="entry name" value="GPCR3_GABA-B"/>
</dbReference>
<dbReference type="Gene3D" id="3.40.50.2300">
    <property type="match status" value="1"/>
</dbReference>
<evidence type="ECO:0000313" key="5">
    <source>
        <dbReference type="EMBL" id="CAI8034524.1"/>
    </source>
</evidence>